<dbReference type="PRINTS" id="PR01415">
    <property type="entry name" value="ANKYRIN"/>
</dbReference>
<evidence type="ECO:0000256" key="2">
    <source>
        <dbReference type="ARBA" id="ARBA00023043"/>
    </source>
</evidence>
<feature type="repeat" description="ANK" evidence="3">
    <location>
        <begin position="208"/>
        <end position="240"/>
    </location>
</feature>
<organism evidence="5 6">
    <name type="scientific">Sulfurimonas crateris</name>
    <dbReference type="NCBI Taxonomy" id="2574727"/>
    <lineage>
        <taxon>Bacteria</taxon>
        <taxon>Pseudomonadati</taxon>
        <taxon>Campylobacterota</taxon>
        <taxon>Epsilonproteobacteria</taxon>
        <taxon>Campylobacterales</taxon>
        <taxon>Sulfurimonadaceae</taxon>
        <taxon>Sulfurimonas</taxon>
    </lineage>
</organism>
<gene>
    <name evidence="5" type="ORF">FCU45_08715</name>
</gene>
<evidence type="ECO:0000256" key="1">
    <source>
        <dbReference type="ARBA" id="ARBA00022737"/>
    </source>
</evidence>
<dbReference type="PANTHER" id="PTHR24126:SF14">
    <property type="entry name" value="ANK_REP_REGION DOMAIN-CONTAINING PROTEIN"/>
    <property type="match status" value="1"/>
</dbReference>
<dbReference type="Gene3D" id="1.25.40.20">
    <property type="entry name" value="Ankyrin repeat-containing domain"/>
    <property type="match status" value="4"/>
</dbReference>
<dbReference type="SUPFAM" id="SSF48403">
    <property type="entry name" value="Ankyrin repeat"/>
    <property type="match status" value="2"/>
</dbReference>
<proteinExistence type="predicted"/>
<dbReference type="InterPro" id="IPR036770">
    <property type="entry name" value="Ankyrin_rpt-contain_sf"/>
</dbReference>
<evidence type="ECO:0000259" key="4">
    <source>
        <dbReference type="Pfam" id="PF22561"/>
    </source>
</evidence>
<dbReference type="PROSITE" id="PS50088">
    <property type="entry name" value="ANK_REPEAT"/>
    <property type="match status" value="4"/>
</dbReference>
<evidence type="ECO:0000256" key="3">
    <source>
        <dbReference type="PROSITE-ProRule" id="PRU00023"/>
    </source>
</evidence>
<evidence type="ECO:0000313" key="6">
    <source>
        <dbReference type="Proteomes" id="UP000309561"/>
    </source>
</evidence>
<protein>
    <recommendedName>
        <fullName evidence="4">Histidine Kinase domain-containing protein</fullName>
    </recommendedName>
</protein>
<evidence type="ECO:0000313" key="5">
    <source>
        <dbReference type="EMBL" id="TKI69032.1"/>
    </source>
</evidence>
<dbReference type="OrthoDB" id="5657095at2"/>
<name>A0A4U2Z6D1_9BACT</name>
<dbReference type="InterPro" id="IPR002110">
    <property type="entry name" value="Ankyrin_rpt"/>
</dbReference>
<dbReference type="Proteomes" id="UP000309561">
    <property type="component" value="Unassembled WGS sequence"/>
</dbReference>
<dbReference type="SMART" id="SM00248">
    <property type="entry name" value="ANK"/>
    <property type="match status" value="7"/>
</dbReference>
<accession>A0A4U2Z6D1</accession>
<dbReference type="PANTHER" id="PTHR24126">
    <property type="entry name" value="ANKYRIN REPEAT, PH AND SEC7 DOMAIN CONTAINING PROTEIN SECG-RELATED"/>
    <property type="match status" value="1"/>
</dbReference>
<keyword evidence="2 3" id="KW-0040">ANK repeat</keyword>
<dbReference type="InterPro" id="IPR054731">
    <property type="entry name" value="HisKin-conflict"/>
</dbReference>
<feature type="repeat" description="ANK" evidence="3">
    <location>
        <begin position="442"/>
        <end position="474"/>
    </location>
</feature>
<keyword evidence="1" id="KW-0677">Repeat</keyword>
<feature type="repeat" description="ANK" evidence="3">
    <location>
        <begin position="352"/>
        <end position="385"/>
    </location>
</feature>
<keyword evidence="6" id="KW-1185">Reference proteome</keyword>
<dbReference type="EMBL" id="SZPX01000006">
    <property type="protein sequence ID" value="TKI69032.1"/>
    <property type="molecule type" value="Genomic_DNA"/>
</dbReference>
<feature type="domain" description="Histidine Kinase" evidence="4">
    <location>
        <begin position="495"/>
        <end position="795"/>
    </location>
</feature>
<comment type="caution">
    <text evidence="5">The sequence shown here is derived from an EMBL/GenBank/DDBJ whole genome shotgun (WGS) entry which is preliminary data.</text>
</comment>
<dbReference type="PROSITE" id="PS50297">
    <property type="entry name" value="ANK_REP_REGION"/>
    <property type="match status" value="3"/>
</dbReference>
<feature type="repeat" description="ANK" evidence="3">
    <location>
        <begin position="68"/>
        <end position="100"/>
    </location>
</feature>
<dbReference type="Pfam" id="PF22561">
    <property type="entry name" value="HisKin-conflict"/>
    <property type="match status" value="1"/>
</dbReference>
<dbReference type="RefSeq" id="WP_137014357.1">
    <property type="nucleotide sequence ID" value="NZ_SZPX01000006.1"/>
</dbReference>
<sequence>MENLNIEQILEEQNILELKKIIDQNIDMSEIKLVTYLAEIFNQKKEINIEFLKLLLQTNINKKSPTKKGFLPAHLATLFGDAKVTKVFINNGFDMNEKVEFIIYDDLCLDPKKDKLRINLEESETKRTPKSEDKKYISSFGTAFENYNSENITLLIENGVDIEESIYSLDSILKQEGGFFKSSTLRKVINNNDTKLLNIMIKKGANKFNTSDLAVACENLNFEMIKLLVENGAEVNFINEGDSILEEIPFDIEDNPLSVVCQNSTVEPSGKCASNLDILGSEVLNIIEYLIESGADVNIDSPLMVACSLDYSKISMPFKDNKLENKHYADVNLDIIKLLIEKGANVNHTNYDGTSILMEAMNRMNGFELVRILIENGADVNHKNKQGNSAIALLKDEWFHKESYQEDNDGKWEIEKFNESNGEKILKLLVDNGADINAKNNIGMTPLMHYALKGQDRLVKILLENGADINAKSEMTAYELAGNDEIKNLIKDTKNNNPQKLVKLLSNFTIDKPIKYTTHAWDFGELKKEYGDFDGYMSAVKKQFDGMKNELEELSPNLYKKIYAFLLETNPEENYNWCSKTHINIGWSSLDGLKEWCNNGNKPDNFVLTKPISYEVDFETIKLTKFKDIINLFKQEIEVRDNFKNLENLFANQVDNLGEIFNLDLSAAQLNRQFYTDVEKFSNVLNNIFNDISTRKEYPNIEVKTTELDDRSIEIKITQIDSCSSYKAKGLYDRANIAGDISEIKKALTNLCDWSIESSCEGENFRVNFLHSNNVKDIEPLEIKPVGFTHILRFYK</sequence>
<reference evidence="5 6" key="1">
    <citation type="submission" date="2019-04" db="EMBL/GenBank/DDBJ databases">
        <title>Sulfurimonas crateris sp. nov. a facultative anaerobic sulfur-oxidizing chemolithautotrophic bacterium isolated from a terrestrial mud vulcano.</title>
        <authorList>
            <person name="Ratnikova N.M."/>
            <person name="Slobodkin A.I."/>
            <person name="Merkel A.Y."/>
            <person name="Novikov A."/>
            <person name="Bonch-Osmolovskaya E.A."/>
            <person name="Slobodkina G.B."/>
        </authorList>
    </citation>
    <scope>NUCLEOTIDE SEQUENCE [LARGE SCALE GENOMIC DNA]</scope>
    <source>
        <strain evidence="5 6">SN118</strain>
    </source>
</reference>
<dbReference type="AlphaFoldDB" id="A0A4U2Z6D1"/>
<dbReference type="Pfam" id="PF12796">
    <property type="entry name" value="Ank_2"/>
    <property type="match status" value="2"/>
</dbReference>